<dbReference type="RefSeq" id="XP_025518199.1">
    <property type="nucleotide sequence ID" value="XM_025662743.1"/>
</dbReference>
<keyword evidence="3" id="KW-1185">Reference proteome</keyword>
<dbReference type="EMBL" id="KZ825057">
    <property type="protein sequence ID" value="RAH60277.1"/>
    <property type="molecule type" value="Genomic_DNA"/>
</dbReference>
<dbReference type="AlphaFoldDB" id="A0A8G1VQ14"/>
<evidence type="ECO:0000313" key="3">
    <source>
        <dbReference type="Proteomes" id="UP000249526"/>
    </source>
</evidence>
<accession>A0A8G1VQ14</accession>
<name>A0A8G1VQ14_9EURO</name>
<organism evidence="2 3">
    <name type="scientific">Aspergillus piperis CBS 112811</name>
    <dbReference type="NCBI Taxonomy" id="1448313"/>
    <lineage>
        <taxon>Eukaryota</taxon>
        <taxon>Fungi</taxon>
        <taxon>Dikarya</taxon>
        <taxon>Ascomycota</taxon>
        <taxon>Pezizomycotina</taxon>
        <taxon>Eurotiomycetes</taxon>
        <taxon>Eurotiomycetidae</taxon>
        <taxon>Eurotiales</taxon>
        <taxon>Aspergillaceae</taxon>
        <taxon>Aspergillus</taxon>
        <taxon>Aspergillus subgen. Circumdati</taxon>
    </lineage>
</organism>
<proteinExistence type="predicted"/>
<reference evidence="2 3" key="1">
    <citation type="submission" date="2018-02" db="EMBL/GenBank/DDBJ databases">
        <title>The genomes of Aspergillus section Nigri reveals drivers in fungal speciation.</title>
        <authorList>
            <consortium name="DOE Joint Genome Institute"/>
            <person name="Vesth T.C."/>
            <person name="Nybo J."/>
            <person name="Theobald S."/>
            <person name="Brandl J."/>
            <person name="Frisvad J.C."/>
            <person name="Nielsen K.F."/>
            <person name="Lyhne E.K."/>
            <person name="Kogle M.E."/>
            <person name="Kuo A."/>
            <person name="Riley R."/>
            <person name="Clum A."/>
            <person name="Nolan M."/>
            <person name="Lipzen A."/>
            <person name="Salamov A."/>
            <person name="Henrissat B."/>
            <person name="Wiebenga A."/>
            <person name="De vries R.P."/>
            <person name="Grigoriev I.V."/>
            <person name="Mortensen U.H."/>
            <person name="Andersen M.R."/>
            <person name="Baker S.E."/>
        </authorList>
    </citation>
    <scope>NUCLEOTIDE SEQUENCE [LARGE SCALE GENOMIC DNA]</scope>
    <source>
        <strain evidence="2 3">CBS 112811</strain>
    </source>
</reference>
<protein>
    <submittedName>
        <fullName evidence="2">Uncharacterized protein</fullName>
    </submittedName>
</protein>
<evidence type="ECO:0000313" key="2">
    <source>
        <dbReference type="EMBL" id="RAH60277.1"/>
    </source>
</evidence>
<dbReference type="GeneID" id="37166145"/>
<gene>
    <name evidence="2" type="ORF">BO85DRAFT_475723</name>
</gene>
<dbReference type="Proteomes" id="UP000249526">
    <property type="component" value="Unassembled WGS sequence"/>
</dbReference>
<evidence type="ECO:0000256" key="1">
    <source>
        <dbReference type="SAM" id="MobiDB-lite"/>
    </source>
</evidence>
<feature type="region of interest" description="Disordered" evidence="1">
    <location>
        <begin position="66"/>
        <end position="98"/>
    </location>
</feature>
<sequence length="237" mass="25905">MLTYPPFGGRGGYNWSGSRTQRPVCTFHFHHFPSILGSTGRGMKSSRKALWPTITDRTHIIHLDQFEIRPPAPRGGPAEPIRNPPALPDANSHSGPSPRNAPAWVVAYSGPSLVPSGPLRLPPNRWLGRYRVCTSYSTTILMVTKRTTSKVPEFYWYRPVVTAGSSSCATHSTPSSQRHQVLSFPPHPPPSHTSIVLIAVITSNPSMTGGWTFQVLVSRLMTGLVLLAFASPIPNGH</sequence>